<feature type="transmembrane region" description="Helical" evidence="7">
    <location>
        <begin position="435"/>
        <end position="452"/>
    </location>
</feature>
<evidence type="ECO:0000256" key="6">
    <source>
        <dbReference type="SAM" id="MobiDB-lite"/>
    </source>
</evidence>
<evidence type="ECO:0000256" key="7">
    <source>
        <dbReference type="SAM" id="Phobius"/>
    </source>
</evidence>
<comment type="similarity">
    <text evidence="2">Belongs to the major facilitator superfamily. Sugar transporter (TC 2.A.1.1) family.</text>
</comment>
<dbReference type="InterPro" id="IPR020846">
    <property type="entry name" value="MFS_dom"/>
</dbReference>
<dbReference type="InterPro" id="IPR036259">
    <property type="entry name" value="MFS_trans_sf"/>
</dbReference>
<feature type="domain" description="Major facilitator superfamily (MFS) profile" evidence="8">
    <location>
        <begin position="62"/>
        <end position="486"/>
    </location>
</feature>
<feature type="transmembrane region" description="Helical" evidence="7">
    <location>
        <begin position="464"/>
        <end position="480"/>
    </location>
</feature>
<feature type="transmembrane region" description="Helical" evidence="7">
    <location>
        <begin position="59"/>
        <end position="86"/>
    </location>
</feature>
<protein>
    <submittedName>
        <fullName evidence="9">General substrate transporter</fullName>
    </submittedName>
</protein>
<keyword evidence="10" id="KW-1185">Reference proteome</keyword>
<dbReference type="InterPro" id="IPR005828">
    <property type="entry name" value="MFS_sugar_transport-like"/>
</dbReference>
<dbReference type="GO" id="GO:0016020">
    <property type="term" value="C:membrane"/>
    <property type="evidence" value="ECO:0007669"/>
    <property type="project" value="UniProtKB-SubCell"/>
</dbReference>
<dbReference type="PANTHER" id="PTHR48022">
    <property type="entry name" value="PLASTIDIC GLUCOSE TRANSPORTER 4"/>
    <property type="match status" value="1"/>
</dbReference>
<feature type="transmembrane region" description="Helical" evidence="7">
    <location>
        <begin position="197"/>
        <end position="216"/>
    </location>
</feature>
<dbReference type="Proteomes" id="UP000326565">
    <property type="component" value="Unassembled WGS sequence"/>
</dbReference>
<feature type="transmembrane region" description="Helical" evidence="7">
    <location>
        <begin position="139"/>
        <end position="157"/>
    </location>
</feature>
<dbReference type="AlphaFoldDB" id="A0A5N5WKE4"/>
<keyword evidence="5 7" id="KW-0472">Membrane</keyword>
<evidence type="ECO:0000259" key="8">
    <source>
        <dbReference type="PROSITE" id="PS50850"/>
    </source>
</evidence>
<name>A0A5N5WKE4_9EURO</name>
<comment type="subcellular location">
    <subcellularLocation>
        <location evidence="1">Membrane</location>
        <topology evidence="1">Multi-pass membrane protein</topology>
    </subcellularLocation>
</comment>
<feature type="transmembrane region" description="Helical" evidence="7">
    <location>
        <begin position="392"/>
        <end position="414"/>
    </location>
</feature>
<dbReference type="PROSITE" id="PS50850">
    <property type="entry name" value="MFS"/>
    <property type="match status" value="1"/>
</dbReference>
<dbReference type="OrthoDB" id="6612291at2759"/>
<sequence>MGILRCPKPEKTGDCDGVEIEQHEHPHKDVSGRQDQIKRTAEKERQTTVSEAVRLYRNAIGWSVLLSMAVIMEGYDLLLVTSFFAFQPWAKKYGELQPNGKDELSAAWQSGLYDRAAVGEIFGLSLNGLLSERFGYRKTMLGALAAIVCLIFIPFFAPSVEVLQVGSILMGISWGVFQTLPATYASEVCPVALRGYLTTYINICWVTGQLLASGVLRALLQRPDQWAYRIPYALQWMWPVPLIIGVALAPESPWWLIRRGRREAAKAAFRRFTVQSADPTFSIEDMVHVMAYTNEIGDETVRGTSFQDCYKGPNLRRTEICCLTWCAQQLCGTAFMNNFTYFFIQAGLDESKSFNLFMAYMYYLLGLCVLDVLLLGIGFTSLVSKSNSSAQWAAGSLLLLLALCYNLTVGPVCYSIVSEVSSVRRRAKTVSLARNAHNICSIISGVTSPYMLNPTAWNWRSRTGFFWAGICFLCLSWVFFRLPETKGRTYAELDILFEKHVSARKFASTPADLFSRPEDVTKQGGGQ</sequence>
<feature type="transmembrane region" description="Helical" evidence="7">
    <location>
        <begin position="236"/>
        <end position="257"/>
    </location>
</feature>
<proteinExistence type="inferred from homology"/>
<evidence type="ECO:0000313" key="9">
    <source>
        <dbReference type="EMBL" id="KAB8068275.1"/>
    </source>
</evidence>
<evidence type="ECO:0000256" key="3">
    <source>
        <dbReference type="ARBA" id="ARBA00022692"/>
    </source>
</evidence>
<dbReference type="FunFam" id="1.20.1250.20:FF:000078">
    <property type="entry name" value="MFS maltose transporter, putative"/>
    <property type="match status" value="1"/>
</dbReference>
<accession>A0A5N5WKE4</accession>
<evidence type="ECO:0000256" key="1">
    <source>
        <dbReference type="ARBA" id="ARBA00004141"/>
    </source>
</evidence>
<dbReference type="InterPro" id="IPR050360">
    <property type="entry name" value="MFS_Sugar_Transporters"/>
</dbReference>
<feature type="region of interest" description="Disordered" evidence="6">
    <location>
        <begin position="20"/>
        <end position="43"/>
    </location>
</feature>
<evidence type="ECO:0000256" key="4">
    <source>
        <dbReference type="ARBA" id="ARBA00022989"/>
    </source>
</evidence>
<organism evidence="9 10">
    <name type="scientific">Aspergillus leporis</name>
    <dbReference type="NCBI Taxonomy" id="41062"/>
    <lineage>
        <taxon>Eukaryota</taxon>
        <taxon>Fungi</taxon>
        <taxon>Dikarya</taxon>
        <taxon>Ascomycota</taxon>
        <taxon>Pezizomycotina</taxon>
        <taxon>Eurotiomycetes</taxon>
        <taxon>Eurotiomycetidae</taxon>
        <taxon>Eurotiales</taxon>
        <taxon>Aspergillaceae</taxon>
        <taxon>Aspergillus</taxon>
        <taxon>Aspergillus subgen. Circumdati</taxon>
    </lineage>
</organism>
<keyword evidence="4 7" id="KW-1133">Transmembrane helix</keyword>
<dbReference type="InterPro" id="IPR005829">
    <property type="entry name" value="Sugar_transporter_CS"/>
</dbReference>
<dbReference type="SUPFAM" id="SSF103473">
    <property type="entry name" value="MFS general substrate transporter"/>
    <property type="match status" value="1"/>
</dbReference>
<feature type="transmembrane region" description="Helical" evidence="7">
    <location>
        <begin position="360"/>
        <end position="380"/>
    </location>
</feature>
<dbReference type="Pfam" id="PF00083">
    <property type="entry name" value="Sugar_tr"/>
    <property type="match status" value="2"/>
</dbReference>
<dbReference type="GO" id="GO:0005351">
    <property type="term" value="F:carbohydrate:proton symporter activity"/>
    <property type="evidence" value="ECO:0007669"/>
    <property type="project" value="TreeGrafter"/>
</dbReference>
<keyword evidence="3 7" id="KW-0812">Transmembrane</keyword>
<evidence type="ECO:0000313" key="10">
    <source>
        <dbReference type="Proteomes" id="UP000326565"/>
    </source>
</evidence>
<reference evidence="9 10" key="1">
    <citation type="submission" date="2019-04" db="EMBL/GenBank/DDBJ databases">
        <title>Friends and foes A comparative genomics study of 23 Aspergillus species from section Flavi.</title>
        <authorList>
            <consortium name="DOE Joint Genome Institute"/>
            <person name="Kjaerbolling I."/>
            <person name="Vesth T."/>
            <person name="Frisvad J.C."/>
            <person name="Nybo J.L."/>
            <person name="Theobald S."/>
            <person name="Kildgaard S."/>
            <person name="Isbrandt T."/>
            <person name="Kuo A."/>
            <person name="Sato A."/>
            <person name="Lyhne E.K."/>
            <person name="Kogle M.E."/>
            <person name="Wiebenga A."/>
            <person name="Kun R.S."/>
            <person name="Lubbers R.J."/>
            <person name="Makela M.R."/>
            <person name="Barry K."/>
            <person name="Chovatia M."/>
            <person name="Clum A."/>
            <person name="Daum C."/>
            <person name="Haridas S."/>
            <person name="He G."/>
            <person name="LaButti K."/>
            <person name="Lipzen A."/>
            <person name="Mondo S."/>
            <person name="Riley R."/>
            <person name="Salamov A."/>
            <person name="Simmons B.A."/>
            <person name="Magnuson J.K."/>
            <person name="Henrissat B."/>
            <person name="Mortensen U.H."/>
            <person name="Larsen T.O."/>
            <person name="Devries R.P."/>
            <person name="Grigoriev I.V."/>
            <person name="Machida M."/>
            <person name="Baker S.E."/>
            <person name="Andersen M.R."/>
        </authorList>
    </citation>
    <scope>NUCLEOTIDE SEQUENCE [LARGE SCALE GENOMIC DNA]</scope>
    <source>
        <strain evidence="9 10">CBS 151.66</strain>
    </source>
</reference>
<dbReference type="PROSITE" id="PS00217">
    <property type="entry name" value="SUGAR_TRANSPORT_2"/>
    <property type="match status" value="1"/>
</dbReference>
<gene>
    <name evidence="9" type="ORF">BDV29DRAFT_195798</name>
</gene>
<dbReference type="PANTHER" id="PTHR48022:SF5">
    <property type="entry name" value="ALPHA-GLUCOSIDES PERMEASE MPH2-RELATED"/>
    <property type="match status" value="1"/>
</dbReference>
<evidence type="ECO:0000256" key="2">
    <source>
        <dbReference type="ARBA" id="ARBA00010992"/>
    </source>
</evidence>
<evidence type="ECO:0000256" key="5">
    <source>
        <dbReference type="ARBA" id="ARBA00023136"/>
    </source>
</evidence>
<dbReference type="EMBL" id="ML732404">
    <property type="protein sequence ID" value="KAB8068275.1"/>
    <property type="molecule type" value="Genomic_DNA"/>
</dbReference>
<dbReference type="Gene3D" id="1.20.1250.20">
    <property type="entry name" value="MFS general substrate transporter like domains"/>
    <property type="match status" value="1"/>
</dbReference>